<dbReference type="AlphaFoldDB" id="A0A0A9GQ98"/>
<proteinExistence type="predicted"/>
<evidence type="ECO:0000313" key="2">
    <source>
        <dbReference type="EMBL" id="JAE22868.1"/>
    </source>
</evidence>
<reference evidence="2" key="1">
    <citation type="submission" date="2014-09" db="EMBL/GenBank/DDBJ databases">
        <authorList>
            <person name="Magalhaes I.L.F."/>
            <person name="Oliveira U."/>
            <person name="Santos F.R."/>
            <person name="Vidigal T.H.D.A."/>
            <person name="Brescovit A.D."/>
            <person name="Santos A.J."/>
        </authorList>
    </citation>
    <scope>NUCLEOTIDE SEQUENCE</scope>
    <source>
        <tissue evidence="2">Shoot tissue taken approximately 20 cm above the soil surface</tissue>
    </source>
</reference>
<sequence>MSTGYRIQGRCGTRSEGPSSSPILAMATISGGTRS</sequence>
<organism evidence="2">
    <name type="scientific">Arundo donax</name>
    <name type="common">Giant reed</name>
    <name type="synonym">Donax arundinaceus</name>
    <dbReference type="NCBI Taxonomy" id="35708"/>
    <lineage>
        <taxon>Eukaryota</taxon>
        <taxon>Viridiplantae</taxon>
        <taxon>Streptophyta</taxon>
        <taxon>Embryophyta</taxon>
        <taxon>Tracheophyta</taxon>
        <taxon>Spermatophyta</taxon>
        <taxon>Magnoliopsida</taxon>
        <taxon>Liliopsida</taxon>
        <taxon>Poales</taxon>
        <taxon>Poaceae</taxon>
        <taxon>PACMAD clade</taxon>
        <taxon>Arundinoideae</taxon>
        <taxon>Arundineae</taxon>
        <taxon>Arundo</taxon>
    </lineage>
</organism>
<name>A0A0A9GQ98_ARUDO</name>
<reference evidence="2" key="2">
    <citation type="journal article" date="2015" name="Data Brief">
        <title>Shoot transcriptome of the giant reed, Arundo donax.</title>
        <authorList>
            <person name="Barrero R.A."/>
            <person name="Guerrero F.D."/>
            <person name="Moolhuijzen P."/>
            <person name="Goolsby J.A."/>
            <person name="Tidwell J."/>
            <person name="Bellgard S.E."/>
            <person name="Bellgard M.I."/>
        </authorList>
    </citation>
    <scope>NUCLEOTIDE SEQUENCE</scope>
    <source>
        <tissue evidence="2">Shoot tissue taken approximately 20 cm above the soil surface</tissue>
    </source>
</reference>
<accession>A0A0A9GQ98</accession>
<feature type="region of interest" description="Disordered" evidence="1">
    <location>
        <begin position="1"/>
        <end position="35"/>
    </location>
</feature>
<evidence type="ECO:0000256" key="1">
    <source>
        <dbReference type="SAM" id="MobiDB-lite"/>
    </source>
</evidence>
<dbReference type="EMBL" id="GBRH01175028">
    <property type="protein sequence ID" value="JAE22868.1"/>
    <property type="molecule type" value="Transcribed_RNA"/>
</dbReference>
<protein>
    <submittedName>
        <fullName evidence="2">Uncharacterized protein</fullName>
    </submittedName>
</protein>